<keyword evidence="2" id="KW-1185">Reference proteome</keyword>
<gene>
    <name evidence="1" type="ORF">EYF80_049783</name>
</gene>
<evidence type="ECO:0000313" key="1">
    <source>
        <dbReference type="EMBL" id="TNN40048.1"/>
    </source>
</evidence>
<proteinExistence type="predicted"/>
<evidence type="ECO:0000313" key="2">
    <source>
        <dbReference type="Proteomes" id="UP000314294"/>
    </source>
</evidence>
<dbReference type="EMBL" id="SRLO01001223">
    <property type="protein sequence ID" value="TNN40048.1"/>
    <property type="molecule type" value="Genomic_DNA"/>
</dbReference>
<sequence length="215" mass="24274">MRAVTPTEHRGICGEMAPRGGHLFPSLEPGDHRLRIPICFAPEDVVLFDLRVGGAVPGEDEPGSELALTVARAPGDNKNVYEGKFNALVYRKPPAKRNYVTETAASSLWSKRVVKALLLCHERESPAVPWYCPNRSRYQSLSGSMWKLSYSANTWRPCQSSRATRSLYWACWVSQYRCSRPSQYSPSRFPKPCCDTPTHRFSLRESIHPVLLFST</sequence>
<comment type="caution">
    <text evidence="1">The sequence shown here is derived from an EMBL/GenBank/DDBJ whole genome shotgun (WGS) entry which is preliminary data.</text>
</comment>
<reference evidence="1 2" key="1">
    <citation type="submission" date="2019-03" db="EMBL/GenBank/DDBJ databases">
        <title>First draft genome of Liparis tanakae, snailfish: a comprehensive survey of snailfish specific genes.</title>
        <authorList>
            <person name="Kim W."/>
            <person name="Song I."/>
            <person name="Jeong J.-H."/>
            <person name="Kim D."/>
            <person name="Kim S."/>
            <person name="Ryu S."/>
            <person name="Song J.Y."/>
            <person name="Lee S.K."/>
        </authorList>
    </citation>
    <scope>NUCLEOTIDE SEQUENCE [LARGE SCALE GENOMIC DNA]</scope>
    <source>
        <tissue evidence="1">Muscle</tissue>
    </source>
</reference>
<name>A0A4Z2FFV8_9TELE</name>
<dbReference type="Proteomes" id="UP000314294">
    <property type="component" value="Unassembled WGS sequence"/>
</dbReference>
<organism evidence="1 2">
    <name type="scientific">Liparis tanakae</name>
    <name type="common">Tanaka's snailfish</name>
    <dbReference type="NCBI Taxonomy" id="230148"/>
    <lineage>
        <taxon>Eukaryota</taxon>
        <taxon>Metazoa</taxon>
        <taxon>Chordata</taxon>
        <taxon>Craniata</taxon>
        <taxon>Vertebrata</taxon>
        <taxon>Euteleostomi</taxon>
        <taxon>Actinopterygii</taxon>
        <taxon>Neopterygii</taxon>
        <taxon>Teleostei</taxon>
        <taxon>Neoteleostei</taxon>
        <taxon>Acanthomorphata</taxon>
        <taxon>Eupercaria</taxon>
        <taxon>Perciformes</taxon>
        <taxon>Cottioidei</taxon>
        <taxon>Cottales</taxon>
        <taxon>Liparidae</taxon>
        <taxon>Liparis</taxon>
    </lineage>
</organism>
<protein>
    <submittedName>
        <fullName evidence="1">Uncharacterized protein</fullName>
    </submittedName>
</protein>
<dbReference type="AlphaFoldDB" id="A0A4Z2FFV8"/>
<accession>A0A4Z2FFV8</accession>